<sequence>MRREKSSRLKIMLAVSLAAALLLPAAVHDSLRTERHNRK</sequence>
<accession>A0A090ZZX5</accession>
<name>A0A090ZZX5_PAEMA</name>
<gene>
    <name evidence="1" type="ORF">DJ90_3245</name>
</gene>
<dbReference type="PATRIC" id="fig|44252.3.peg.2381"/>
<keyword evidence="2" id="KW-1185">Reference proteome</keyword>
<dbReference type="EMBL" id="JMQA01000022">
    <property type="protein sequence ID" value="KFN09601.1"/>
    <property type="molecule type" value="Genomic_DNA"/>
</dbReference>
<proteinExistence type="predicted"/>
<dbReference type="Proteomes" id="UP000029278">
    <property type="component" value="Unassembled WGS sequence"/>
</dbReference>
<comment type="caution">
    <text evidence="1">The sequence shown here is derived from an EMBL/GenBank/DDBJ whole genome shotgun (WGS) entry which is preliminary data.</text>
</comment>
<evidence type="ECO:0000313" key="2">
    <source>
        <dbReference type="Proteomes" id="UP000029278"/>
    </source>
</evidence>
<protein>
    <submittedName>
        <fullName evidence="1">Uncharacterized protein</fullName>
    </submittedName>
</protein>
<evidence type="ECO:0000313" key="1">
    <source>
        <dbReference type="EMBL" id="KFN09601.1"/>
    </source>
</evidence>
<dbReference type="HOGENOM" id="CLU_3313803_0_0_9"/>
<organism evidence="1 2">
    <name type="scientific">Paenibacillus macerans</name>
    <name type="common">Bacillus macerans</name>
    <dbReference type="NCBI Taxonomy" id="44252"/>
    <lineage>
        <taxon>Bacteria</taxon>
        <taxon>Bacillati</taxon>
        <taxon>Bacillota</taxon>
        <taxon>Bacilli</taxon>
        <taxon>Bacillales</taxon>
        <taxon>Paenibacillaceae</taxon>
        <taxon>Paenibacillus</taxon>
    </lineage>
</organism>
<reference evidence="1 2" key="1">
    <citation type="submission" date="2014-04" db="EMBL/GenBank/DDBJ databases">
        <authorList>
            <person name="Bishop-Lilly K.A."/>
            <person name="Broomall S.M."/>
            <person name="Chain P.S."/>
            <person name="Chertkov O."/>
            <person name="Coyne S.R."/>
            <person name="Daligault H.E."/>
            <person name="Davenport K.W."/>
            <person name="Erkkila T."/>
            <person name="Frey K.G."/>
            <person name="Gibbons H.S."/>
            <person name="Gu W."/>
            <person name="Jaissle J."/>
            <person name="Johnson S.L."/>
            <person name="Koroleva G.I."/>
            <person name="Ladner J.T."/>
            <person name="Lo C.-C."/>
            <person name="Minogue T.D."/>
            <person name="Munk C."/>
            <person name="Palacios G.F."/>
            <person name="Redden C.L."/>
            <person name="Rosenzweig C.N."/>
            <person name="Scholz M.B."/>
            <person name="Teshima H."/>
            <person name="Xu Y."/>
        </authorList>
    </citation>
    <scope>NUCLEOTIDE SEQUENCE [LARGE SCALE GENOMIC DNA]</scope>
    <source>
        <strain evidence="1 2">8244</strain>
    </source>
</reference>
<dbReference type="AlphaFoldDB" id="A0A090ZZX5"/>